<dbReference type="Proteomes" id="UP000559010">
    <property type="component" value="Unassembled WGS sequence"/>
</dbReference>
<dbReference type="Pfam" id="PF08713">
    <property type="entry name" value="DNA_alkylation"/>
    <property type="match status" value="1"/>
</dbReference>
<dbReference type="Gene3D" id="1.25.10.90">
    <property type="match status" value="1"/>
</dbReference>
<evidence type="ECO:0000313" key="2">
    <source>
        <dbReference type="Proteomes" id="UP000559010"/>
    </source>
</evidence>
<dbReference type="SUPFAM" id="SSF48371">
    <property type="entry name" value="ARM repeat"/>
    <property type="match status" value="1"/>
</dbReference>
<evidence type="ECO:0000313" key="1">
    <source>
        <dbReference type="EMBL" id="NMM49167.1"/>
    </source>
</evidence>
<dbReference type="InterPro" id="IPR016024">
    <property type="entry name" value="ARM-type_fold"/>
</dbReference>
<dbReference type="InterPro" id="IPR014825">
    <property type="entry name" value="DNA_alkylation"/>
</dbReference>
<dbReference type="EMBL" id="JABBNU010000007">
    <property type="protein sequence ID" value="NMM49167.1"/>
    <property type="molecule type" value="Genomic_DNA"/>
</dbReference>
<dbReference type="PANTHER" id="PTHR41291:SF1">
    <property type="entry name" value="DNA ALKYLATION REPAIR PROTEIN"/>
    <property type="match status" value="1"/>
</dbReference>
<organism evidence="1 2">
    <name type="scientific">Marinigracilibium pacificum</name>
    <dbReference type="NCBI Taxonomy" id="2729599"/>
    <lineage>
        <taxon>Bacteria</taxon>
        <taxon>Pseudomonadati</taxon>
        <taxon>Bacteroidota</taxon>
        <taxon>Cytophagia</taxon>
        <taxon>Cytophagales</taxon>
        <taxon>Flammeovirgaceae</taxon>
        <taxon>Marinigracilibium</taxon>
    </lineage>
</organism>
<name>A0A848IXZ6_9BACT</name>
<proteinExistence type="predicted"/>
<dbReference type="PANTHER" id="PTHR41291">
    <property type="entry name" value="DNA ALKYLATION REPAIR PROTEIN"/>
    <property type="match status" value="1"/>
</dbReference>
<dbReference type="RefSeq" id="WP_169681886.1">
    <property type="nucleotide sequence ID" value="NZ_JABBNU010000007.1"/>
</dbReference>
<accession>A0A848IXZ6</accession>
<dbReference type="AlphaFoldDB" id="A0A848IXZ6"/>
<sequence>MSLELQKLKILEKLKSLGTEDDRKGLEKFGIPSDKAYGVRKPKLRAFAKELKIKNNELADLIWQSGILEAKILASLIANPKTISKEVINNWVHDMDNWDVCDQLCGNLVDKTQYVNEFIFEWAESDKTYVRRAAFSSIAWVAVHNKKLPDSHFKSYYDIIEKGSTNEKEKIVLKAIDWAARQIGKRNASLNKEIQMLAKRLIESDTGKSKSIGNIVLKEITSEKILKRLND</sequence>
<dbReference type="CDD" id="cd06561">
    <property type="entry name" value="AlkD_like"/>
    <property type="match status" value="1"/>
</dbReference>
<keyword evidence="2" id="KW-1185">Reference proteome</keyword>
<reference evidence="1 2" key="1">
    <citation type="submission" date="2020-04" db="EMBL/GenBank/DDBJ databases">
        <title>Flammeovirgaceae bacterium KN852 isolated from deep sea.</title>
        <authorList>
            <person name="Zhang D.-C."/>
        </authorList>
    </citation>
    <scope>NUCLEOTIDE SEQUENCE [LARGE SCALE GENOMIC DNA]</scope>
    <source>
        <strain evidence="1 2">KN852</strain>
    </source>
</reference>
<comment type="caution">
    <text evidence="1">The sequence shown here is derived from an EMBL/GenBank/DDBJ whole genome shotgun (WGS) entry which is preliminary data.</text>
</comment>
<protein>
    <submittedName>
        <fullName evidence="1">DNA alkylation repair protein</fullName>
    </submittedName>
</protein>
<gene>
    <name evidence="1" type="ORF">HH304_12220</name>
</gene>